<evidence type="ECO:0008006" key="2">
    <source>
        <dbReference type="Google" id="ProtNLM"/>
    </source>
</evidence>
<protein>
    <recommendedName>
        <fullName evidence="2">MORN repeat-containing protein</fullName>
    </recommendedName>
</protein>
<sequence>MKKKQKKKRVLSFQKTLPYEKMLHFLNKGEVVNFSIAEGNHRMVSKKDFEVEREEKIRGSLLWRAELPDGSLTLVRKGWLGHWRIIAGGKTFSCFVVISCEYKGMKKHGKYEVILSSGKDVRVEVEGTFRNGKPHGMFRRYDFEGKILSSCTFVDGKVLEYSLGCLRNNVVSRNKKKGTLHILMREETEVPSVHQVKWSGGENSFYSKKQSNLRFKTEWLTFENGEERRRDFFKDKEMRETKGKRGYFFGQYLVIEPTTQEY</sequence>
<dbReference type="Gene3D" id="2.20.110.10">
    <property type="entry name" value="Histone H3 K4-specific methyltransferase SET7/9 N-terminal domain"/>
    <property type="match status" value="1"/>
</dbReference>
<accession>A0AA96IXR6</accession>
<proteinExistence type="predicted"/>
<organism evidence="1">
    <name type="scientific">Marseillevirus sp</name>
    <dbReference type="NCBI Taxonomy" id="2809551"/>
    <lineage>
        <taxon>Viruses</taxon>
        <taxon>Varidnaviria</taxon>
        <taxon>Bamfordvirae</taxon>
        <taxon>Nucleocytoviricota</taxon>
        <taxon>Megaviricetes</taxon>
        <taxon>Pimascovirales</taxon>
        <taxon>Pimascovirales incertae sedis</taxon>
        <taxon>Marseilleviridae</taxon>
        <taxon>Marseillevirus</taxon>
    </lineage>
</organism>
<dbReference type="SUPFAM" id="SSF82185">
    <property type="entry name" value="Histone H3 K4-specific methyltransferase SET7/9 N-terminal domain"/>
    <property type="match status" value="1"/>
</dbReference>
<evidence type="ECO:0000313" key="1">
    <source>
        <dbReference type="EMBL" id="WNL49963.1"/>
    </source>
</evidence>
<gene>
    <name evidence="1" type="ORF">MarFTMF_447</name>
</gene>
<dbReference type="EMBL" id="OR343188">
    <property type="protein sequence ID" value="WNL49963.1"/>
    <property type="molecule type" value="Genomic_DNA"/>
</dbReference>
<reference evidence="1" key="1">
    <citation type="submission" date="2023-07" db="EMBL/GenBank/DDBJ databases">
        <authorList>
            <person name="Xia Y."/>
        </authorList>
    </citation>
    <scope>NUCLEOTIDE SEQUENCE</scope>
    <source>
        <strain evidence="1">F</strain>
    </source>
</reference>
<name>A0AA96IXR6_9VIRU</name>